<feature type="transmembrane region" description="Helical" evidence="6">
    <location>
        <begin position="56"/>
        <end position="75"/>
    </location>
</feature>
<dbReference type="Proteomes" id="UP000199679">
    <property type="component" value="Chromosome I"/>
</dbReference>
<dbReference type="AlphaFoldDB" id="A0A1H1WNK8"/>
<keyword evidence="4 6" id="KW-1133">Transmembrane helix</keyword>
<keyword evidence="3 6" id="KW-0812">Transmembrane</keyword>
<protein>
    <submittedName>
        <fullName evidence="7">MFS transporter, FHS family, L-fucose permease</fullName>
    </submittedName>
</protein>
<keyword evidence="8" id="KW-1185">Reference proteome</keyword>
<evidence type="ECO:0000256" key="6">
    <source>
        <dbReference type="SAM" id="Phobius"/>
    </source>
</evidence>
<dbReference type="EMBL" id="LT629740">
    <property type="protein sequence ID" value="SDS98644.1"/>
    <property type="molecule type" value="Genomic_DNA"/>
</dbReference>
<evidence type="ECO:0000313" key="7">
    <source>
        <dbReference type="EMBL" id="SDS98644.1"/>
    </source>
</evidence>
<evidence type="ECO:0000256" key="4">
    <source>
        <dbReference type="ARBA" id="ARBA00022989"/>
    </source>
</evidence>
<feature type="transmembrane region" description="Helical" evidence="6">
    <location>
        <begin position="374"/>
        <end position="396"/>
    </location>
</feature>
<dbReference type="CDD" id="cd17394">
    <property type="entry name" value="MFS_FucP_like"/>
    <property type="match status" value="1"/>
</dbReference>
<evidence type="ECO:0000313" key="8">
    <source>
        <dbReference type="Proteomes" id="UP000199679"/>
    </source>
</evidence>
<dbReference type="OrthoDB" id="9786665at2"/>
<dbReference type="InterPro" id="IPR050375">
    <property type="entry name" value="MFS_TsgA-like"/>
</dbReference>
<dbReference type="PANTHER" id="PTHR43702:SF11">
    <property type="entry name" value="L-FUCOSE-PROTON SYMPORTER"/>
    <property type="match status" value="1"/>
</dbReference>
<keyword evidence="2" id="KW-1003">Cell membrane</keyword>
<dbReference type="GO" id="GO:0005886">
    <property type="term" value="C:plasma membrane"/>
    <property type="evidence" value="ECO:0007669"/>
    <property type="project" value="UniProtKB-SubCell"/>
</dbReference>
<dbReference type="Gene3D" id="1.20.1250.20">
    <property type="entry name" value="MFS general substrate transporter like domains"/>
    <property type="match status" value="2"/>
</dbReference>
<accession>A0A1H1WNK8</accession>
<feature type="transmembrane region" description="Helical" evidence="6">
    <location>
        <begin position="402"/>
        <end position="421"/>
    </location>
</feature>
<dbReference type="InterPro" id="IPR005275">
    <property type="entry name" value="Lfuc_symporter_FucP"/>
</dbReference>
<feature type="transmembrane region" description="Helical" evidence="6">
    <location>
        <begin position="159"/>
        <end position="176"/>
    </location>
</feature>
<reference evidence="7 8" key="1">
    <citation type="submission" date="2016-10" db="EMBL/GenBank/DDBJ databases">
        <authorList>
            <person name="de Groot N.N."/>
        </authorList>
    </citation>
    <scope>NUCLEOTIDE SEQUENCE [LARGE SCALE GENOMIC DNA]</scope>
    <source>
        <strain evidence="7 8">MP1X4</strain>
    </source>
</reference>
<dbReference type="InterPro" id="IPR036259">
    <property type="entry name" value="MFS_trans_sf"/>
</dbReference>
<proteinExistence type="predicted"/>
<dbReference type="InterPro" id="IPR011701">
    <property type="entry name" value="MFS"/>
</dbReference>
<organism evidence="7 8">
    <name type="scientific">Mucilaginibacter mallensis</name>
    <dbReference type="NCBI Taxonomy" id="652787"/>
    <lineage>
        <taxon>Bacteria</taxon>
        <taxon>Pseudomonadati</taxon>
        <taxon>Bacteroidota</taxon>
        <taxon>Sphingobacteriia</taxon>
        <taxon>Sphingobacteriales</taxon>
        <taxon>Sphingobacteriaceae</taxon>
        <taxon>Mucilaginibacter</taxon>
    </lineage>
</organism>
<evidence type="ECO:0000256" key="5">
    <source>
        <dbReference type="ARBA" id="ARBA00023136"/>
    </source>
</evidence>
<dbReference type="Pfam" id="PF07690">
    <property type="entry name" value="MFS_1"/>
    <property type="match status" value="1"/>
</dbReference>
<dbReference type="STRING" id="652787.SAMN05216490_2237"/>
<keyword evidence="5 6" id="KW-0472">Membrane</keyword>
<dbReference type="GO" id="GO:0015535">
    <property type="term" value="F:fucose:proton symporter activity"/>
    <property type="evidence" value="ECO:0007669"/>
    <property type="project" value="InterPro"/>
</dbReference>
<evidence type="ECO:0000256" key="3">
    <source>
        <dbReference type="ARBA" id="ARBA00022692"/>
    </source>
</evidence>
<dbReference type="PANTHER" id="PTHR43702">
    <property type="entry name" value="L-FUCOSE-PROTON SYMPORTER"/>
    <property type="match status" value="1"/>
</dbReference>
<dbReference type="SUPFAM" id="SSF103473">
    <property type="entry name" value="MFS general substrate transporter"/>
    <property type="match status" value="1"/>
</dbReference>
<evidence type="ECO:0000256" key="1">
    <source>
        <dbReference type="ARBA" id="ARBA00004429"/>
    </source>
</evidence>
<feature type="transmembrane region" description="Helical" evidence="6">
    <location>
        <begin position="87"/>
        <end position="108"/>
    </location>
</feature>
<feature type="transmembrane region" description="Helical" evidence="6">
    <location>
        <begin position="287"/>
        <end position="306"/>
    </location>
</feature>
<feature type="transmembrane region" description="Helical" evidence="6">
    <location>
        <begin position="318"/>
        <end position="336"/>
    </location>
</feature>
<feature type="transmembrane region" description="Helical" evidence="6">
    <location>
        <begin position="256"/>
        <end position="275"/>
    </location>
</feature>
<name>A0A1H1WNK8_MUCMA</name>
<dbReference type="NCBIfam" id="TIGR00885">
    <property type="entry name" value="fucP"/>
    <property type="match status" value="1"/>
</dbReference>
<feature type="transmembrane region" description="Helical" evidence="6">
    <location>
        <begin position="114"/>
        <end position="138"/>
    </location>
</feature>
<sequence>MSEVLSKDREIFGFIPARSIVSFSLVTMLFLIWGIPNNMNDILIKQFMKSFELSRTQAGLIQSAFYMGYFFLAVPSGLIMKKYSYKTGLIAGLLLFALGCCLFWPAAIAGKYGLFLFALFVIASGLTFLETGANIFIVKLGSSQSAERRLNFSQAFNPIGAVLGVLIGTIFILSGIEHNPVKIAVMKLSGEYQHYLKQETMRVVTPYLVLAAFAVLWSILLMFTKFPKGTDELKEETQAPANAKELLKYPHFYKGVLSQFFYCGAQTCTWSFFIQYVQDYTGEPEKIAGYFLTGTLVAFGLGRFSATYIMRYVSPGKLMGIYGVINIALVVIAILFPGVVGVWAIFFTSFFMSLMYPTNFALSIRSLGNNAKIGGSIMVMAIVGGAFFPPIMGLIAESAKSMAVAMVIPLICYLYIAYYAFRGSKIPNEHAEEISAETKVLSIH</sequence>
<feature type="transmembrane region" description="Helical" evidence="6">
    <location>
        <begin position="12"/>
        <end position="36"/>
    </location>
</feature>
<gene>
    <name evidence="7" type="ORF">SAMN05216490_2237</name>
</gene>
<comment type="subcellular location">
    <subcellularLocation>
        <location evidence="1">Cell inner membrane</location>
        <topology evidence="1">Multi-pass membrane protein</topology>
    </subcellularLocation>
</comment>
<feature type="transmembrane region" description="Helical" evidence="6">
    <location>
        <begin position="204"/>
        <end position="224"/>
    </location>
</feature>
<evidence type="ECO:0000256" key="2">
    <source>
        <dbReference type="ARBA" id="ARBA00022475"/>
    </source>
</evidence>